<evidence type="ECO:0000313" key="7">
    <source>
        <dbReference type="EMBL" id="KIG14105.1"/>
    </source>
</evidence>
<evidence type="ECO:0000256" key="1">
    <source>
        <dbReference type="ARBA" id="ARBA00004370"/>
    </source>
</evidence>
<dbReference type="GO" id="GO:0008610">
    <property type="term" value="P:lipid biosynthetic process"/>
    <property type="evidence" value="ECO:0007669"/>
    <property type="project" value="InterPro"/>
</dbReference>
<dbReference type="GO" id="GO:0016020">
    <property type="term" value="C:membrane"/>
    <property type="evidence" value="ECO:0007669"/>
    <property type="project" value="UniProtKB-SubCell"/>
</dbReference>
<dbReference type="Proteomes" id="UP000031599">
    <property type="component" value="Unassembled WGS sequence"/>
</dbReference>
<protein>
    <submittedName>
        <fullName evidence="7">Sterol desaturase</fullName>
    </submittedName>
</protein>
<dbReference type="GO" id="GO:0016491">
    <property type="term" value="F:oxidoreductase activity"/>
    <property type="evidence" value="ECO:0007669"/>
    <property type="project" value="InterPro"/>
</dbReference>
<feature type="domain" description="Fatty acid hydroxylase" evidence="6">
    <location>
        <begin position="75"/>
        <end position="206"/>
    </location>
</feature>
<reference evidence="7 8" key="1">
    <citation type="submission" date="2014-12" db="EMBL/GenBank/DDBJ databases">
        <title>Genome assembly of Enhygromyxa salina DSM 15201.</title>
        <authorList>
            <person name="Sharma G."/>
            <person name="Subramanian S."/>
        </authorList>
    </citation>
    <scope>NUCLEOTIDE SEQUENCE [LARGE SCALE GENOMIC DNA]</scope>
    <source>
        <strain evidence="7 8">DSM 15201</strain>
    </source>
</reference>
<feature type="transmembrane region" description="Helical" evidence="5">
    <location>
        <begin position="134"/>
        <end position="161"/>
    </location>
</feature>
<evidence type="ECO:0000256" key="2">
    <source>
        <dbReference type="ARBA" id="ARBA00022692"/>
    </source>
</evidence>
<sequence>MVALTVLACALLMMLAEARWTGRRFPKVAGWHWRALSLNALQAGVVLLAGVAWEPWMKAHQWLPGHRLGAVGGAVVGYVVLTFVYYWWHRARHESDFLWRWVHQTHHSPQRLEIVTSFYKHPIELLLNGLLSSAILYLVLGVSPAAASGAVLVCGLAELVYHWNVRTPRWLGYLFQRPEMHCVHHRAGSHTHNYGDLPVWDMLFGTFDNPAQFNGQCGFGDKEHRLAEMLIGIDVNRSDEVAR</sequence>
<dbReference type="AlphaFoldDB" id="A0A0C2CWV6"/>
<evidence type="ECO:0000256" key="4">
    <source>
        <dbReference type="ARBA" id="ARBA00023136"/>
    </source>
</evidence>
<keyword evidence="2 5" id="KW-0812">Transmembrane</keyword>
<evidence type="ECO:0000259" key="6">
    <source>
        <dbReference type="Pfam" id="PF04116"/>
    </source>
</evidence>
<comment type="caution">
    <text evidence="7">The sequence shown here is derived from an EMBL/GenBank/DDBJ whole genome shotgun (WGS) entry which is preliminary data.</text>
</comment>
<keyword evidence="4 5" id="KW-0472">Membrane</keyword>
<feature type="transmembrane region" description="Helical" evidence="5">
    <location>
        <begin position="68"/>
        <end position="88"/>
    </location>
</feature>
<feature type="transmembrane region" description="Helical" evidence="5">
    <location>
        <begin position="34"/>
        <end position="56"/>
    </location>
</feature>
<comment type="subcellular location">
    <subcellularLocation>
        <location evidence="1">Membrane</location>
    </subcellularLocation>
</comment>
<evidence type="ECO:0000256" key="5">
    <source>
        <dbReference type="SAM" id="Phobius"/>
    </source>
</evidence>
<evidence type="ECO:0000256" key="3">
    <source>
        <dbReference type="ARBA" id="ARBA00022989"/>
    </source>
</evidence>
<name>A0A0C2CWV6_9BACT</name>
<keyword evidence="3 5" id="KW-1133">Transmembrane helix</keyword>
<dbReference type="Pfam" id="PF04116">
    <property type="entry name" value="FA_hydroxylase"/>
    <property type="match status" value="1"/>
</dbReference>
<proteinExistence type="predicted"/>
<gene>
    <name evidence="7" type="ORF">DB30_07101</name>
</gene>
<dbReference type="RefSeq" id="WP_052554256.1">
    <property type="nucleotide sequence ID" value="NZ_JMCC02000079.1"/>
</dbReference>
<dbReference type="PANTHER" id="PTHR11863">
    <property type="entry name" value="STEROL DESATURASE"/>
    <property type="match status" value="1"/>
</dbReference>
<accession>A0A0C2CWV6</accession>
<organism evidence="7 8">
    <name type="scientific">Enhygromyxa salina</name>
    <dbReference type="NCBI Taxonomy" id="215803"/>
    <lineage>
        <taxon>Bacteria</taxon>
        <taxon>Pseudomonadati</taxon>
        <taxon>Myxococcota</taxon>
        <taxon>Polyangia</taxon>
        <taxon>Nannocystales</taxon>
        <taxon>Nannocystaceae</taxon>
        <taxon>Enhygromyxa</taxon>
    </lineage>
</organism>
<dbReference type="GO" id="GO:0005506">
    <property type="term" value="F:iron ion binding"/>
    <property type="evidence" value="ECO:0007669"/>
    <property type="project" value="InterPro"/>
</dbReference>
<dbReference type="EMBL" id="JMCC02000079">
    <property type="protein sequence ID" value="KIG14105.1"/>
    <property type="molecule type" value="Genomic_DNA"/>
</dbReference>
<dbReference type="InterPro" id="IPR006694">
    <property type="entry name" value="Fatty_acid_hydroxylase"/>
</dbReference>
<dbReference type="InterPro" id="IPR050307">
    <property type="entry name" value="Sterol_Desaturase_Related"/>
</dbReference>
<evidence type="ECO:0000313" key="8">
    <source>
        <dbReference type="Proteomes" id="UP000031599"/>
    </source>
</evidence>